<dbReference type="FunFam" id="3.40.50.10380:FF:000003">
    <property type="entry name" value="NADP-dependent malic enzyme"/>
    <property type="match status" value="1"/>
</dbReference>
<organism evidence="10 11">
    <name type="scientific">Vagococcus carniphilus</name>
    <dbReference type="NCBI Taxonomy" id="218144"/>
    <lineage>
        <taxon>Bacteria</taxon>
        <taxon>Bacillati</taxon>
        <taxon>Bacillota</taxon>
        <taxon>Bacilli</taxon>
        <taxon>Lactobacillales</taxon>
        <taxon>Enterococcaceae</taxon>
        <taxon>Vagococcus</taxon>
    </lineage>
</organism>
<feature type="binding site" evidence="7">
    <location>
        <position position="134"/>
    </location>
    <ligand>
        <name>a divalent metal cation</name>
        <dbReference type="ChEBI" id="CHEBI:60240"/>
    </ligand>
</feature>
<evidence type="ECO:0000256" key="1">
    <source>
        <dbReference type="ARBA" id="ARBA00001936"/>
    </source>
</evidence>
<keyword evidence="3 7" id="KW-0479">Metal-binding</keyword>
<dbReference type="Pfam" id="PF00390">
    <property type="entry name" value="malic"/>
    <property type="match status" value="1"/>
</dbReference>
<feature type="domain" description="Malic enzyme NAD-binding" evidence="8">
    <location>
        <begin position="160"/>
        <end position="384"/>
    </location>
</feature>
<name>A0A430B8D2_9ENTE</name>
<feature type="binding site" evidence="6">
    <location>
        <position position="316"/>
    </location>
    <ligand>
        <name>(S)-malate</name>
        <dbReference type="ChEBI" id="CHEBI:15589"/>
    </ligand>
</feature>
<dbReference type="InterPro" id="IPR036291">
    <property type="entry name" value="NAD(P)-bd_dom_sf"/>
</dbReference>
<accession>A0A430B8D2</accession>
<dbReference type="EMBL" id="NGKB01000002">
    <property type="protein sequence ID" value="RSU16591.1"/>
    <property type="molecule type" value="Genomic_DNA"/>
</dbReference>
<dbReference type="InterPro" id="IPR051674">
    <property type="entry name" value="Malate_Decarboxylase"/>
</dbReference>
<evidence type="ECO:0000256" key="2">
    <source>
        <dbReference type="ARBA" id="ARBA00008785"/>
    </source>
</evidence>
<dbReference type="PROSITE" id="PS00331">
    <property type="entry name" value="MALIC_ENZYMES"/>
    <property type="match status" value="1"/>
</dbReference>
<evidence type="ECO:0000313" key="11">
    <source>
        <dbReference type="Proteomes" id="UP000288028"/>
    </source>
</evidence>
<dbReference type="GO" id="GO:0051287">
    <property type="term" value="F:NAD binding"/>
    <property type="evidence" value="ECO:0007669"/>
    <property type="project" value="InterPro"/>
</dbReference>
<dbReference type="PANTHER" id="PTHR43237">
    <property type="entry name" value="NADP-DEPENDENT MALIC ENZYME"/>
    <property type="match status" value="1"/>
</dbReference>
<dbReference type="CDD" id="cd05311">
    <property type="entry name" value="NAD_bind_2_malic_enz"/>
    <property type="match status" value="1"/>
</dbReference>
<dbReference type="InterPro" id="IPR046346">
    <property type="entry name" value="Aminoacid_DH-like_N_sf"/>
</dbReference>
<dbReference type="RefSeq" id="WP_126791947.1">
    <property type="nucleotide sequence ID" value="NZ_CP060720.1"/>
</dbReference>
<evidence type="ECO:0000256" key="6">
    <source>
        <dbReference type="PIRSR" id="PIRSR000106-2"/>
    </source>
</evidence>
<keyword evidence="4" id="KW-0560">Oxidoreductase</keyword>
<comment type="cofactor">
    <cofactor evidence="7">
        <name>Mg(2+)</name>
        <dbReference type="ChEBI" id="CHEBI:18420"/>
    </cofactor>
    <cofactor evidence="7">
        <name>Mn(2+)</name>
        <dbReference type="ChEBI" id="CHEBI:29035"/>
    </cofactor>
    <text evidence="7">Divalent metal cations. Prefers magnesium or manganese.</text>
</comment>
<feature type="active site" description="Proton donor" evidence="5">
    <location>
        <position position="36"/>
    </location>
</feature>
<dbReference type="FunFam" id="3.40.50.720:FF:000095">
    <property type="entry name" value="NADP-dependent malic enzyme"/>
    <property type="match status" value="1"/>
</dbReference>
<evidence type="ECO:0000256" key="7">
    <source>
        <dbReference type="PIRSR" id="PIRSR000106-3"/>
    </source>
</evidence>
<comment type="similarity">
    <text evidence="2">Belongs to the malic enzymes family.</text>
</comment>
<dbReference type="InterPro" id="IPR045213">
    <property type="entry name" value="Malic_NAD-bd_bact_type"/>
</dbReference>
<dbReference type="Proteomes" id="UP000288028">
    <property type="component" value="Unassembled WGS sequence"/>
</dbReference>
<reference evidence="10 11" key="1">
    <citation type="submission" date="2017-05" db="EMBL/GenBank/DDBJ databases">
        <title>Vagococcus spp. assemblies.</title>
        <authorList>
            <person name="Gulvik C.A."/>
        </authorList>
    </citation>
    <scope>NUCLEOTIDE SEQUENCE [LARGE SCALE GENOMIC DNA]</scope>
    <source>
        <strain evidence="10 11">SS1714</strain>
    </source>
</reference>
<dbReference type="GO" id="GO:0016616">
    <property type="term" value="F:oxidoreductase activity, acting on the CH-OH group of donors, NAD or NADP as acceptor"/>
    <property type="evidence" value="ECO:0007669"/>
    <property type="project" value="InterPro"/>
</dbReference>
<feature type="binding site" evidence="7">
    <location>
        <position position="133"/>
    </location>
    <ligand>
        <name>a divalent metal cation</name>
        <dbReference type="ChEBI" id="CHEBI:60240"/>
    </ligand>
</feature>
<dbReference type="OrthoDB" id="9805787at2"/>
<evidence type="ECO:0000256" key="4">
    <source>
        <dbReference type="ARBA" id="ARBA00023002"/>
    </source>
</evidence>
<comment type="cofactor">
    <cofactor evidence="1">
        <name>Mn(2+)</name>
        <dbReference type="ChEBI" id="CHEBI:29035"/>
    </cofactor>
</comment>
<dbReference type="GO" id="GO:0046872">
    <property type="term" value="F:metal ion binding"/>
    <property type="evidence" value="ECO:0007669"/>
    <property type="project" value="UniProtKB-KW"/>
</dbReference>
<gene>
    <name evidence="10" type="ORF">CBF28_02055</name>
</gene>
<dbReference type="GeneID" id="95580576"/>
<dbReference type="Gene3D" id="3.40.50.10380">
    <property type="entry name" value="Malic enzyme, N-terminal domain"/>
    <property type="match status" value="1"/>
</dbReference>
<proteinExistence type="inferred from homology"/>
<evidence type="ECO:0000259" key="8">
    <source>
        <dbReference type="SMART" id="SM00919"/>
    </source>
</evidence>
<dbReference type="InterPro" id="IPR001891">
    <property type="entry name" value="Malic_OxRdtase"/>
</dbReference>
<feature type="active site" description="Proton acceptor" evidence="5">
    <location>
        <position position="91"/>
    </location>
</feature>
<feature type="domain" description="Malic enzyme N-terminal" evidence="9">
    <location>
        <begin position="15"/>
        <end position="148"/>
    </location>
</feature>
<feature type="binding site" evidence="6">
    <location>
        <position position="286"/>
    </location>
    <ligand>
        <name>(S)-malate</name>
        <dbReference type="ChEBI" id="CHEBI:15589"/>
    </ligand>
</feature>
<dbReference type="SMART" id="SM00919">
    <property type="entry name" value="Malic_M"/>
    <property type="match status" value="1"/>
</dbReference>
<dbReference type="Gene3D" id="3.40.50.720">
    <property type="entry name" value="NAD(P)-binding Rossmann-like Domain"/>
    <property type="match status" value="1"/>
</dbReference>
<evidence type="ECO:0000259" key="9">
    <source>
        <dbReference type="SMART" id="SM01274"/>
    </source>
</evidence>
<keyword evidence="11" id="KW-1185">Reference proteome</keyword>
<dbReference type="SMART" id="SM01274">
    <property type="entry name" value="malic"/>
    <property type="match status" value="1"/>
</dbReference>
<protein>
    <submittedName>
        <fullName evidence="10">NAD-dependent malic enzyme</fullName>
    </submittedName>
</protein>
<dbReference type="SUPFAM" id="SSF53223">
    <property type="entry name" value="Aminoacid dehydrogenase-like, N-terminal domain"/>
    <property type="match status" value="1"/>
</dbReference>
<dbReference type="InterPro" id="IPR012302">
    <property type="entry name" value="Malic_NAD-bd"/>
</dbReference>
<evidence type="ECO:0000313" key="10">
    <source>
        <dbReference type="EMBL" id="RSU16591.1"/>
    </source>
</evidence>
<dbReference type="PIRSF" id="PIRSF000106">
    <property type="entry name" value="ME"/>
    <property type="match status" value="1"/>
</dbReference>
<sequence>MNVSEKALQVHEENHGKLEVNSKLSVKTREELALAYTPGVAEPCKKIAENPDDSYKYTSRGNLVGVISDGTAVLGLGDIGPQAAMPVMEGKSVLFKEFADIDSYPLVINETDTDKLIEIISSLQYSFGGINLEDISAPRCFEIEEKLKATLDIPVFHDDQHGTAIVVASGIINSLKIVKKSMSDIKVVLNGPGAAGTAIIKLLQELGVTNIIACDRQGILYTERPNLTDPHKIDLAKTTNPKQETGNLEDAIKEADVFIGVSVAGALTKEMVKTMAKDPIVFAMANPVPEIMYDEAIESGVKVMGTGRSDFPNQINNVLAFPGIFKGALSVRASQINDEMKKAAAFAIANLITEDELNVEYVIPDPFDKRVVEAVSQAVAEAAIKTGVARTTGGH</sequence>
<feature type="binding site" evidence="7">
    <location>
        <position position="159"/>
    </location>
    <ligand>
        <name>a divalent metal cation</name>
        <dbReference type="ChEBI" id="CHEBI:60240"/>
    </ligand>
</feature>
<comment type="caution">
    <text evidence="10">The sequence shown here is derived from an EMBL/GenBank/DDBJ whole genome shotgun (WGS) entry which is preliminary data.</text>
</comment>
<dbReference type="PANTHER" id="PTHR43237:SF4">
    <property type="entry name" value="NADP-DEPENDENT MALIC ENZYME"/>
    <property type="match status" value="1"/>
</dbReference>
<dbReference type="GO" id="GO:0004470">
    <property type="term" value="F:malic enzyme activity"/>
    <property type="evidence" value="ECO:0007669"/>
    <property type="project" value="InterPro"/>
</dbReference>
<evidence type="ECO:0000256" key="5">
    <source>
        <dbReference type="PIRSR" id="PIRSR000106-1"/>
    </source>
</evidence>
<dbReference type="Pfam" id="PF03949">
    <property type="entry name" value="Malic_M"/>
    <property type="match status" value="1"/>
</dbReference>
<dbReference type="InterPro" id="IPR015884">
    <property type="entry name" value="Malic_enzyme_CS"/>
</dbReference>
<dbReference type="InterPro" id="IPR012301">
    <property type="entry name" value="Malic_N_dom"/>
</dbReference>
<evidence type="ECO:0000256" key="3">
    <source>
        <dbReference type="ARBA" id="ARBA00022723"/>
    </source>
</evidence>
<dbReference type="InterPro" id="IPR037062">
    <property type="entry name" value="Malic_N_dom_sf"/>
</dbReference>
<dbReference type="SUPFAM" id="SSF51735">
    <property type="entry name" value="NAD(P)-binding Rossmann-fold domains"/>
    <property type="match status" value="1"/>
</dbReference>
<dbReference type="AlphaFoldDB" id="A0A430B8D2"/>